<evidence type="ECO:0000313" key="2">
    <source>
        <dbReference type="Proteomes" id="UP001152888"/>
    </source>
</evidence>
<accession>A0A9P0P0Q7</accession>
<organism evidence="1 2">
    <name type="scientific">Acanthoscelides obtectus</name>
    <name type="common">Bean weevil</name>
    <name type="synonym">Bruchus obtectus</name>
    <dbReference type="NCBI Taxonomy" id="200917"/>
    <lineage>
        <taxon>Eukaryota</taxon>
        <taxon>Metazoa</taxon>
        <taxon>Ecdysozoa</taxon>
        <taxon>Arthropoda</taxon>
        <taxon>Hexapoda</taxon>
        <taxon>Insecta</taxon>
        <taxon>Pterygota</taxon>
        <taxon>Neoptera</taxon>
        <taxon>Endopterygota</taxon>
        <taxon>Coleoptera</taxon>
        <taxon>Polyphaga</taxon>
        <taxon>Cucujiformia</taxon>
        <taxon>Chrysomeloidea</taxon>
        <taxon>Chrysomelidae</taxon>
        <taxon>Bruchinae</taxon>
        <taxon>Bruchini</taxon>
        <taxon>Acanthoscelides</taxon>
    </lineage>
</organism>
<sequence>MRFSCFFLVVVFTIRFSIVSQWCFSAVTWVSSVSNQNSRGSKIVR</sequence>
<dbReference type="Proteomes" id="UP001152888">
    <property type="component" value="Unassembled WGS sequence"/>
</dbReference>
<proteinExistence type="predicted"/>
<name>A0A9P0P0Q7_ACAOB</name>
<gene>
    <name evidence="1" type="ORF">ACAOBT_LOCUS6109</name>
</gene>
<reference evidence="1" key="1">
    <citation type="submission" date="2022-03" db="EMBL/GenBank/DDBJ databases">
        <authorList>
            <person name="Sayadi A."/>
        </authorList>
    </citation>
    <scope>NUCLEOTIDE SEQUENCE</scope>
</reference>
<dbReference type="OrthoDB" id="67682at2759"/>
<dbReference type="AlphaFoldDB" id="A0A9P0P0Q7"/>
<dbReference type="EMBL" id="CAKOFQ010006721">
    <property type="protein sequence ID" value="CAH1964997.1"/>
    <property type="molecule type" value="Genomic_DNA"/>
</dbReference>
<keyword evidence="2" id="KW-1185">Reference proteome</keyword>
<comment type="caution">
    <text evidence="1">The sequence shown here is derived from an EMBL/GenBank/DDBJ whole genome shotgun (WGS) entry which is preliminary data.</text>
</comment>
<evidence type="ECO:0000313" key="1">
    <source>
        <dbReference type="EMBL" id="CAH1964997.1"/>
    </source>
</evidence>
<protein>
    <submittedName>
        <fullName evidence="1">Uncharacterized protein</fullName>
    </submittedName>
</protein>